<evidence type="ECO:0000256" key="1">
    <source>
        <dbReference type="ARBA" id="ARBA00000085"/>
    </source>
</evidence>
<dbReference type="Pfam" id="PF01584">
    <property type="entry name" value="CheW"/>
    <property type="match status" value="1"/>
</dbReference>
<dbReference type="SMART" id="SM01231">
    <property type="entry name" value="H-kinase_dim"/>
    <property type="match status" value="1"/>
</dbReference>
<evidence type="ECO:0000256" key="4">
    <source>
        <dbReference type="ARBA" id="ARBA00022500"/>
    </source>
</evidence>
<keyword evidence="8 17" id="KW-0418">Kinase</keyword>
<dbReference type="InterPro" id="IPR008207">
    <property type="entry name" value="Sig_transdc_His_kin_Hpt_dom"/>
</dbReference>
<dbReference type="InterPro" id="IPR036061">
    <property type="entry name" value="CheW-like_dom_sf"/>
</dbReference>
<dbReference type="Gene3D" id="1.10.287.560">
    <property type="entry name" value="Histidine kinase CheA-like, homodimeric domain"/>
    <property type="match status" value="1"/>
</dbReference>
<evidence type="ECO:0000256" key="2">
    <source>
        <dbReference type="ARBA" id="ARBA00012438"/>
    </source>
</evidence>
<dbReference type="InterPro" id="IPR036097">
    <property type="entry name" value="HisK_dim/P_sf"/>
</dbReference>
<evidence type="ECO:0000256" key="8">
    <source>
        <dbReference type="ARBA" id="ARBA00022777"/>
    </source>
</evidence>
<dbReference type="Pfam" id="PF02895">
    <property type="entry name" value="H-kinase_dim"/>
    <property type="match status" value="1"/>
</dbReference>
<keyword evidence="5 12" id="KW-0597">Phosphoprotein</keyword>
<evidence type="ECO:0000313" key="17">
    <source>
        <dbReference type="EMBL" id="RZT75872.1"/>
    </source>
</evidence>
<dbReference type="SMART" id="SM00260">
    <property type="entry name" value="CheW"/>
    <property type="match status" value="1"/>
</dbReference>
<dbReference type="Proteomes" id="UP000292136">
    <property type="component" value="Unassembled WGS sequence"/>
</dbReference>
<keyword evidence="9" id="KW-0067">ATP-binding</keyword>
<dbReference type="Pfam" id="PF01627">
    <property type="entry name" value="Hpt"/>
    <property type="match status" value="1"/>
</dbReference>
<keyword evidence="10" id="KW-0902">Two-component regulatory system</keyword>
<dbReference type="PANTHER" id="PTHR43395:SF10">
    <property type="entry name" value="CHEMOTAXIS PROTEIN CHEA"/>
    <property type="match status" value="1"/>
</dbReference>
<dbReference type="PRINTS" id="PR00344">
    <property type="entry name" value="BCTRLSENSOR"/>
</dbReference>
<dbReference type="PANTHER" id="PTHR43395">
    <property type="entry name" value="SENSOR HISTIDINE KINASE CHEA"/>
    <property type="match status" value="1"/>
</dbReference>
<dbReference type="CDD" id="cd00731">
    <property type="entry name" value="CheA_reg"/>
    <property type="match status" value="1"/>
</dbReference>
<dbReference type="PROSITE" id="PS50851">
    <property type="entry name" value="CHEW"/>
    <property type="match status" value="1"/>
</dbReference>
<keyword evidence="7" id="KW-0547">Nucleotide-binding</keyword>
<dbReference type="SUPFAM" id="SSF47226">
    <property type="entry name" value="Histidine-containing phosphotransfer domain, HPT domain"/>
    <property type="match status" value="1"/>
</dbReference>
<dbReference type="GO" id="GO:0016301">
    <property type="term" value="F:kinase activity"/>
    <property type="evidence" value="ECO:0007669"/>
    <property type="project" value="UniProtKB-KW"/>
</dbReference>
<dbReference type="InterPro" id="IPR036890">
    <property type="entry name" value="HATPase_C_sf"/>
</dbReference>
<dbReference type="EMBL" id="SHKM01000003">
    <property type="protein sequence ID" value="RZT75872.1"/>
    <property type="molecule type" value="Genomic_DNA"/>
</dbReference>
<protein>
    <recommendedName>
        <fullName evidence="3">Chemotaxis protein CheA</fullName>
        <ecNumber evidence="2">2.7.13.3</ecNumber>
    </recommendedName>
</protein>
<evidence type="ECO:0000259" key="15">
    <source>
        <dbReference type="PROSITE" id="PS50851"/>
    </source>
</evidence>
<evidence type="ECO:0000256" key="12">
    <source>
        <dbReference type="PROSITE-ProRule" id="PRU00110"/>
    </source>
</evidence>
<dbReference type="InterPro" id="IPR004105">
    <property type="entry name" value="CheA-like_dim"/>
</dbReference>
<dbReference type="PROSITE" id="PS50109">
    <property type="entry name" value="HIS_KIN"/>
    <property type="match status" value="1"/>
</dbReference>
<dbReference type="EC" id="2.7.13.3" evidence="2"/>
<evidence type="ECO:0000313" key="18">
    <source>
        <dbReference type="Proteomes" id="UP000292136"/>
    </source>
</evidence>
<evidence type="ECO:0000256" key="3">
    <source>
        <dbReference type="ARBA" id="ARBA00021495"/>
    </source>
</evidence>
<dbReference type="InterPro" id="IPR036641">
    <property type="entry name" value="HPT_dom_sf"/>
</dbReference>
<feature type="domain" description="Histidine kinase" evidence="14">
    <location>
        <begin position="391"/>
        <end position="591"/>
    </location>
</feature>
<dbReference type="Gene3D" id="3.30.565.10">
    <property type="entry name" value="Histidine kinase-like ATPase, C-terminal domain"/>
    <property type="match status" value="1"/>
</dbReference>
<proteinExistence type="predicted"/>
<evidence type="ECO:0000256" key="7">
    <source>
        <dbReference type="ARBA" id="ARBA00022741"/>
    </source>
</evidence>
<keyword evidence="4" id="KW-0145">Chemotaxis</keyword>
<name>A0ABY0IL24_9RHOO</name>
<dbReference type="InterPro" id="IPR002545">
    <property type="entry name" value="CheW-lke_dom"/>
</dbReference>
<evidence type="ECO:0000256" key="11">
    <source>
        <dbReference type="ARBA" id="ARBA00035100"/>
    </source>
</evidence>
<dbReference type="SUPFAM" id="SSF47384">
    <property type="entry name" value="Homodimeric domain of signal transducing histidine kinase"/>
    <property type="match status" value="1"/>
</dbReference>
<feature type="modified residue" description="Phosphohistidine" evidence="12">
    <location>
        <position position="44"/>
    </location>
</feature>
<comment type="caution">
    <text evidence="17">The sequence shown here is derived from an EMBL/GenBank/DDBJ whole genome shotgun (WGS) entry which is preliminary data.</text>
</comment>
<evidence type="ECO:0000256" key="9">
    <source>
        <dbReference type="ARBA" id="ARBA00022840"/>
    </source>
</evidence>
<keyword evidence="6" id="KW-0808">Transferase</keyword>
<dbReference type="SMART" id="SM00073">
    <property type="entry name" value="HPT"/>
    <property type="match status" value="1"/>
</dbReference>
<dbReference type="SUPFAM" id="SSF55874">
    <property type="entry name" value="ATPase domain of HSP90 chaperone/DNA topoisomerase II/histidine kinase"/>
    <property type="match status" value="1"/>
</dbReference>
<dbReference type="CDD" id="cd00088">
    <property type="entry name" value="HPT"/>
    <property type="match status" value="1"/>
</dbReference>
<accession>A0ABY0IL24</accession>
<gene>
    <name evidence="17" type="ORF">EV678_3059</name>
</gene>
<dbReference type="InterPro" id="IPR003594">
    <property type="entry name" value="HATPase_dom"/>
</dbReference>
<dbReference type="Pfam" id="PF02518">
    <property type="entry name" value="HATPase_c"/>
    <property type="match status" value="1"/>
</dbReference>
<dbReference type="SMART" id="SM00387">
    <property type="entry name" value="HATPase_c"/>
    <property type="match status" value="1"/>
</dbReference>
<dbReference type="SUPFAM" id="SSF50341">
    <property type="entry name" value="CheW-like"/>
    <property type="match status" value="1"/>
</dbReference>
<evidence type="ECO:0000256" key="10">
    <source>
        <dbReference type="ARBA" id="ARBA00023012"/>
    </source>
</evidence>
<keyword evidence="18" id="KW-1185">Reference proteome</keyword>
<feature type="region of interest" description="Disordered" evidence="13">
    <location>
        <begin position="291"/>
        <end position="310"/>
    </location>
</feature>
<dbReference type="CDD" id="cd16916">
    <property type="entry name" value="HATPase_CheA-like"/>
    <property type="match status" value="1"/>
</dbReference>
<evidence type="ECO:0000256" key="5">
    <source>
        <dbReference type="ARBA" id="ARBA00022553"/>
    </source>
</evidence>
<organism evidence="17 18">
    <name type="scientific">Azospira oryzae</name>
    <dbReference type="NCBI Taxonomy" id="146939"/>
    <lineage>
        <taxon>Bacteria</taxon>
        <taxon>Pseudomonadati</taxon>
        <taxon>Pseudomonadota</taxon>
        <taxon>Betaproteobacteria</taxon>
        <taxon>Rhodocyclales</taxon>
        <taxon>Rhodocyclaceae</taxon>
        <taxon>Azospira</taxon>
    </lineage>
</organism>
<dbReference type="InterPro" id="IPR051315">
    <property type="entry name" value="Bact_Chemotaxis_CheA"/>
</dbReference>
<dbReference type="InterPro" id="IPR004358">
    <property type="entry name" value="Sig_transdc_His_kin-like_C"/>
</dbReference>
<feature type="domain" description="CheW-like" evidence="15">
    <location>
        <begin position="593"/>
        <end position="724"/>
    </location>
</feature>
<evidence type="ECO:0000259" key="14">
    <source>
        <dbReference type="PROSITE" id="PS50109"/>
    </source>
</evidence>
<evidence type="ECO:0000256" key="13">
    <source>
        <dbReference type="SAM" id="MobiDB-lite"/>
    </source>
</evidence>
<dbReference type="Gene3D" id="1.20.120.160">
    <property type="entry name" value="HPT domain"/>
    <property type="match status" value="1"/>
</dbReference>
<comment type="function">
    <text evidence="11">Involved in the transmission of sensory signals from the chemoreceptors to the flagellar motors. CheA is autophosphorylated; it can transfer its phosphate group to either CheB or CheY.</text>
</comment>
<comment type="catalytic activity">
    <reaction evidence="1">
        <text>ATP + protein L-histidine = ADP + protein N-phospho-L-histidine.</text>
        <dbReference type="EC" id="2.7.13.3"/>
    </reaction>
</comment>
<evidence type="ECO:0000259" key="16">
    <source>
        <dbReference type="PROSITE" id="PS50894"/>
    </source>
</evidence>
<feature type="domain" description="HPt" evidence="16">
    <location>
        <begin position="1"/>
        <end position="101"/>
    </location>
</feature>
<dbReference type="Gene3D" id="2.30.30.40">
    <property type="entry name" value="SH3 Domains"/>
    <property type="match status" value="1"/>
</dbReference>
<reference evidence="17 18" key="1">
    <citation type="submission" date="2019-02" db="EMBL/GenBank/DDBJ databases">
        <title>Genomic Encyclopedia of Type Strains, Phase IV (KMG-IV): sequencing the most valuable type-strain genomes for metagenomic binning, comparative biology and taxonomic classification.</title>
        <authorList>
            <person name="Goeker M."/>
        </authorList>
    </citation>
    <scope>NUCLEOTIDE SEQUENCE [LARGE SCALE GENOMIC DNA]</scope>
    <source>
        <strain evidence="17 18">DSM 21223</strain>
    </source>
</reference>
<evidence type="ECO:0000256" key="6">
    <source>
        <dbReference type="ARBA" id="ARBA00022679"/>
    </source>
</evidence>
<dbReference type="InterPro" id="IPR005467">
    <property type="entry name" value="His_kinase_dom"/>
</dbReference>
<sequence>MDELTTVFVTESREQLAAMEEALLQLEANPEDSDLINAVFRPAHTIKGGAGVIECNFIVAFTHVAENALDKLRNGDIKVSSDLVAVLLGCCDHIGNLLSVLEAGAAEPDEDLRAEGDSLLSRLQRDWLDAKEEAPAASVQPNRPPVEKVDDVQASGGGLVETDFWHISLRFGAGVLRNGMDPISFLRYLSTLGQIVHIETIPDAMPSAEEMDPEACYLGFEIKFKSDADKAAIEAVFDFVRDECTLHILPPNSKLADYIALLQALPENTMRLGEILVKIGALTQAELDDGLKQQHAVPPEEGGEEASPPPPLGEILIEQKVVQPELVEAAVIKQKQVSEKKAAEARLIRIQADKLDRLIDLVGELVIAGASTNLLASRAGLSDLNEATSLLNRLVEQIRDSALQLRMVQIGETFNRFQRVVRDVSKELGKDIELTIAGGETELDKSVVEKIGDPLMHLVRNAMDHGIESAEVRQAKGKSPRGRLSLNAYHDSGSIVIDVADDGGGLNRDKILKKAVEKGLVQAGVHLSDQEIANLIFEPGFSTVDKVSNLSGRGVGMDVVKRNIQGLRGRVEVHSEEGHGTRFSIRLPLTLAIIDGFLVGADRASYVIPLDMVVECLELQAHATSSGERNYLNLRGEVLPFIRLRDLFEIPGEPPKRENVVVVKAAGQKAGIVVDTLLGEFQTVIKPLGQLFRHLRGIGGSTILGSGDVALILDVQALAQIAIGREERSLAAPSSVNTPRISQV</sequence>
<dbReference type="RefSeq" id="WP_130460129.1">
    <property type="nucleotide sequence ID" value="NZ_SHKM01000003.1"/>
</dbReference>
<dbReference type="PROSITE" id="PS50894">
    <property type="entry name" value="HPT"/>
    <property type="match status" value="1"/>
</dbReference>
<dbReference type="InterPro" id="IPR037006">
    <property type="entry name" value="CheA-like_homodim_sf"/>
</dbReference>